<evidence type="ECO:0000313" key="1">
    <source>
        <dbReference type="EMBL" id="CAF1213796.1"/>
    </source>
</evidence>
<dbReference type="EMBL" id="CAJNOW010000031">
    <property type="protein sequence ID" value="CAF1213796.1"/>
    <property type="molecule type" value="Genomic_DNA"/>
</dbReference>
<dbReference type="OrthoDB" id="10015236at2759"/>
<dbReference type="AlphaFoldDB" id="A0A815LQH5"/>
<evidence type="ECO:0000313" key="4">
    <source>
        <dbReference type="EMBL" id="CAF2092137.1"/>
    </source>
</evidence>
<gene>
    <name evidence="2" type="ORF">CJN711_LOCUS22323</name>
    <name evidence="1" type="ORF">KQP761_LOCUS467</name>
    <name evidence="3" type="ORF">MBJ925_LOCUS19309</name>
    <name evidence="4" type="ORF">WKI299_LOCUS18382</name>
    <name evidence="5" type="ORF">XDN619_LOCUS18402</name>
</gene>
<dbReference type="EMBL" id="CAJNRE010009757">
    <property type="protein sequence ID" value="CAF2084809.1"/>
    <property type="molecule type" value="Genomic_DNA"/>
</dbReference>
<comment type="caution">
    <text evidence="2">The sequence shown here is derived from an EMBL/GenBank/DDBJ whole genome shotgun (WGS) entry which is preliminary data.</text>
</comment>
<dbReference type="Proteomes" id="UP000663855">
    <property type="component" value="Unassembled WGS sequence"/>
</dbReference>
<sequence length="112" mass="13192">MCTMDNEITQCIHPLQQLYLLMCTAMPASSTNIGTQNKELSDAFMLEQYGVGSNHFLADRQYEDDHINEDNIFPEKRQLNKNWTKFYQGLQSPYTIAFPALIRTRRWIEQRN</sequence>
<dbReference type="EMBL" id="CAJNRF010007520">
    <property type="protein sequence ID" value="CAF2092137.1"/>
    <property type="molecule type" value="Genomic_DNA"/>
</dbReference>
<evidence type="ECO:0000313" key="5">
    <source>
        <dbReference type="EMBL" id="CAF2099831.1"/>
    </source>
</evidence>
<dbReference type="Proteomes" id="UP000663824">
    <property type="component" value="Unassembled WGS sequence"/>
</dbReference>
<organism evidence="2 6">
    <name type="scientific">Rotaria magnacalcarata</name>
    <dbReference type="NCBI Taxonomy" id="392030"/>
    <lineage>
        <taxon>Eukaryota</taxon>
        <taxon>Metazoa</taxon>
        <taxon>Spiralia</taxon>
        <taxon>Gnathifera</taxon>
        <taxon>Rotifera</taxon>
        <taxon>Eurotatoria</taxon>
        <taxon>Bdelloidea</taxon>
        <taxon>Philodinida</taxon>
        <taxon>Philodinidae</taxon>
        <taxon>Rotaria</taxon>
    </lineage>
</organism>
<reference evidence="2" key="1">
    <citation type="submission" date="2021-02" db="EMBL/GenBank/DDBJ databases">
        <authorList>
            <person name="Nowell W R."/>
        </authorList>
    </citation>
    <scope>NUCLEOTIDE SEQUENCE</scope>
</reference>
<dbReference type="Proteomes" id="UP000663856">
    <property type="component" value="Unassembled WGS sequence"/>
</dbReference>
<dbReference type="EMBL" id="CAJNRG010007993">
    <property type="protein sequence ID" value="CAF2099831.1"/>
    <property type="molecule type" value="Genomic_DNA"/>
</dbReference>
<protein>
    <submittedName>
        <fullName evidence="2">Uncharacterized protein</fullName>
    </submittedName>
</protein>
<dbReference type="EMBL" id="CAJNOV010010449">
    <property type="protein sequence ID" value="CAF1407355.1"/>
    <property type="molecule type" value="Genomic_DNA"/>
</dbReference>
<dbReference type="Proteomes" id="UP000663834">
    <property type="component" value="Unassembled WGS sequence"/>
</dbReference>
<evidence type="ECO:0000313" key="2">
    <source>
        <dbReference type="EMBL" id="CAF1407355.1"/>
    </source>
</evidence>
<accession>A0A815LQH5</accession>
<proteinExistence type="predicted"/>
<evidence type="ECO:0000313" key="3">
    <source>
        <dbReference type="EMBL" id="CAF2084809.1"/>
    </source>
</evidence>
<evidence type="ECO:0000313" key="6">
    <source>
        <dbReference type="Proteomes" id="UP000663855"/>
    </source>
</evidence>
<dbReference type="Proteomes" id="UP000663887">
    <property type="component" value="Unassembled WGS sequence"/>
</dbReference>
<name>A0A815LQH5_9BILA</name>